<evidence type="ECO:0000256" key="2">
    <source>
        <dbReference type="ARBA" id="ARBA00022730"/>
    </source>
</evidence>
<keyword evidence="8" id="KW-1185">Reference proteome</keyword>
<dbReference type="GO" id="GO:0022625">
    <property type="term" value="C:cytosolic large ribosomal subunit"/>
    <property type="evidence" value="ECO:0007669"/>
    <property type="project" value="TreeGrafter"/>
</dbReference>
<comment type="function">
    <text evidence="6">This is one of the proteins that bind and probably mediate the attachment of the 5S RNA into the large ribosomal subunit, where it forms part of the central protuberance.</text>
</comment>
<dbReference type="HAMAP" id="MF_01337_A">
    <property type="entry name" value="Ribosomal_uL18_A"/>
    <property type="match status" value="1"/>
</dbReference>
<dbReference type="InterPro" id="IPR005485">
    <property type="entry name" value="Rbsml_uL18_euk_arch"/>
</dbReference>
<proteinExistence type="inferred from homology"/>
<evidence type="ECO:0000256" key="5">
    <source>
        <dbReference type="ARBA" id="ARBA00023274"/>
    </source>
</evidence>
<evidence type="ECO:0000313" key="8">
    <source>
        <dbReference type="Proteomes" id="UP000604391"/>
    </source>
</evidence>
<dbReference type="SUPFAM" id="SSF53137">
    <property type="entry name" value="Translational machinery components"/>
    <property type="match status" value="1"/>
</dbReference>
<name>A0A832UYM8_9ARCH</name>
<dbReference type="EMBL" id="DVAD01000014">
    <property type="protein sequence ID" value="HIJ99688.1"/>
    <property type="molecule type" value="Genomic_DNA"/>
</dbReference>
<keyword evidence="3 6" id="KW-0694">RNA-binding</keyword>
<reference evidence="7 8" key="1">
    <citation type="journal article" name="Nat. Commun.">
        <title>Undinarchaeota illuminate DPANN phylogeny and the impact of gene transfer on archaeal evolution.</title>
        <authorList>
            <person name="Dombrowski N."/>
            <person name="Williams T.A."/>
            <person name="Sun J."/>
            <person name="Woodcroft B.J."/>
            <person name="Lee J.H."/>
            <person name="Minh B.Q."/>
            <person name="Rinke C."/>
            <person name="Spang A."/>
        </authorList>
    </citation>
    <scope>NUCLEOTIDE SEQUENCE [LARGE SCALE GENOMIC DNA]</scope>
    <source>
        <strain evidence="7">MAG_bin17</strain>
    </source>
</reference>
<evidence type="ECO:0000256" key="6">
    <source>
        <dbReference type="HAMAP-Rule" id="MF_01337"/>
    </source>
</evidence>
<evidence type="ECO:0000256" key="4">
    <source>
        <dbReference type="ARBA" id="ARBA00022980"/>
    </source>
</evidence>
<comment type="similarity">
    <text evidence="1 6">Belongs to the universal ribosomal protein uL18 family.</text>
</comment>
<dbReference type="GO" id="GO:0000027">
    <property type="term" value="P:ribosomal large subunit assembly"/>
    <property type="evidence" value="ECO:0007669"/>
    <property type="project" value="TreeGrafter"/>
</dbReference>
<dbReference type="NCBIfam" id="NF006342">
    <property type="entry name" value="PRK08569.1"/>
    <property type="match status" value="1"/>
</dbReference>
<dbReference type="Proteomes" id="UP000604391">
    <property type="component" value="Unassembled WGS sequence"/>
</dbReference>
<dbReference type="GO" id="GO:0003735">
    <property type="term" value="F:structural constituent of ribosome"/>
    <property type="evidence" value="ECO:0007669"/>
    <property type="project" value="InterPro"/>
</dbReference>
<dbReference type="InterPro" id="IPR057268">
    <property type="entry name" value="Ribosomal_L18"/>
</dbReference>
<evidence type="ECO:0000256" key="1">
    <source>
        <dbReference type="ARBA" id="ARBA00007116"/>
    </source>
</evidence>
<evidence type="ECO:0000313" key="7">
    <source>
        <dbReference type="EMBL" id="HIJ99688.1"/>
    </source>
</evidence>
<dbReference type="PANTHER" id="PTHR23410:SF12">
    <property type="entry name" value="LARGE RIBOSOMAL SUBUNIT PROTEIN UL18"/>
    <property type="match status" value="1"/>
</dbReference>
<dbReference type="PANTHER" id="PTHR23410">
    <property type="entry name" value="RIBOSOMAL PROTEIN L5-RELATED"/>
    <property type="match status" value="1"/>
</dbReference>
<keyword evidence="4 6" id="KW-0689">Ribosomal protein</keyword>
<dbReference type="CDD" id="cd00432">
    <property type="entry name" value="Ribosomal_L18_L5e"/>
    <property type="match status" value="1"/>
</dbReference>
<keyword evidence="2 6" id="KW-0699">rRNA-binding</keyword>
<protein>
    <recommendedName>
        <fullName evidence="6">Large ribosomal subunit protein uL18</fullName>
    </recommendedName>
</protein>
<keyword evidence="5 6" id="KW-0687">Ribonucleoprotein</keyword>
<dbReference type="GO" id="GO:0006412">
    <property type="term" value="P:translation"/>
    <property type="evidence" value="ECO:0007669"/>
    <property type="project" value="UniProtKB-UniRule"/>
</dbReference>
<organism evidence="7 8">
    <name type="scientific">Candidatus Undinarchaeum marinum</name>
    <dbReference type="NCBI Taxonomy" id="2756141"/>
    <lineage>
        <taxon>Archaea</taxon>
        <taxon>Candidatus Undinarchaeota</taxon>
        <taxon>Candidatus Undinarchaeia</taxon>
        <taxon>Candidatus Undinarchaeales</taxon>
        <taxon>Candidatus Undinarchaeaceae</taxon>
        <taxon>Candidatus Undinarchaeum</taxon>
    </lineage>
</organism>
<dbReference type="InterPro" id="IPR057267">
    <property type="entry name" value="Rbsml_uL18_arch"/>
</dbReference>
<dbReference type="Gene3D" id="3.30.420.100">
    <property type="match status" value="1"/>
</dbReference>
<accession>A0A832UYM8</accession>
<sequence>MKRRKIAGFRRRKSNQTDYRTRLSLLRSGKPRLVVRKSLRNIQVQLVNYTDSGDTILASASSTELNGLGWNYGCSNLPAAYLTGLLCGTRSKALKVKNAVLDIGLYRPIGGSKLYAAAKGASDTGLGVPYGDSEKLSEERLSGGHIAAYAEKLEKDDKKKYESQFSEYISSKTNPKDIQTQFEATKKKIMEGVK</sequence>
<evidence type="ECO:0000256" key="3">
    <source>
        <dbReference type="ARBA" id="ARBA00022884"/>
    </source>
</evidence>
<dbReference type="GO" id="GO:0008097">
    <property type="term" value="F:5S rRNA binding"/>
    <property type="evidence" value="ECO:0007669"/>
    <property type="project" value="InterPro"/>
</dbReference>
<dbReference type="AlphaFoldDB" id="A0A832UYM8"/>
<comment type="subunit">
    <text evidence="6">Part of the 50S ribosomal subunit. Contacts the 5S and 23S rRNAs.</text>
</comment>
<dbReference type="Pfam" id="PF17144">
    <property type="entry name" value="Ribosomal_L5e"/>
    <property type="match status" value="1"/>
</dbReference>
<gene>
    <name evidence="6" type="primary">rpl18</name>
    <name evidence="7" type="ORF">H1011_02595</name>
</gene>
<comment type="caution">
    <text evidence="7">The sequence shown here is derived from an EMBL/GenBank/DDBJ whole genome shotgun (WGS) entry which is preliminary data.</text>
</comment>